<feature type="non-terminal residue" evidence="2">
    <location>
        <position position="1"/>
    </location>
</feature>
<dbReference type="Gene3D" id="1.20.900.10">
    <property type="entry name" value="Dbl homology (DH) domain"/>
    <property type="match status" value="1"/>
</dbReference>
<dbReference type="GO" id="GO:0005085">
    <property type="term" value="F:guanyl-nucleotide exchange factor activity"/>
    <property type="evidence" value="ECO:0007669"/>
    <property type="project" value="InterPro"/>
</dbReference>
<dbReference type="AlphaFoldDB" id="A0A2G9P3U9"/>
<dbReference type="PROSITE" id="PS50010">
    <property type="entry name" value="DH_2"/>
    <property type="match status" value="1"/>
</dbReference>
<dbReference type="OrthoDB" id="8059989at2759"/>
<organism evidence="2">
    <name type="scientific">Aquarana catesbeiana</name>
    <name type="common">American bullfrog</name>
    <name type="synonym">Rana catesbeiana</name>
    <dbReference type="NCBI Taxonomy" id="8400"/>
    <lineage>
        <taxon>Eukaryota</taxon>
        <taxon>Metazoa</taxon>
        <taxon>Chordata</taxon>
        <taxon>Craniata</taxon>
        <taxon>Vertebrata</taxon>
        <taxon>Euteleostomi</taxon>
        <taxon>Amphibia</taxon>
        <taxon>Batrachia</taxon>
        <taxon>Anura</taxon>
        <taxon>Neobatrachia</taxon>
        <taxon>Ranoidea</taxon>
        <taxon>Ranidae</taxon>
        <taxon>Aquarana</taxon>
    </lineage>
</organism>
<accession>A0A2G9P3U9</accession>
<dbReference type="InterPro" id="IPR043537">
    <property type="entry name" value="Tiam1/Tiam2/Sif"/>
</dbReference>
<dbReference type="CDD" id="cd00160">
    <property type="entry name" value="RhoGEF"/>
    <property type="match status" value="1"/>
</dbReference>
<gene>
    <name evidence="2" type="ORF">AB205_0068070</name>
</gene>
<dbReference type="SUPFAM" id="SSF48065">
    <property type="entry name" value="DBL homology domain (DH-domain)"/>
    <property type="match status" value="1"/>
</dbReference>
<dbReference type="SMART" id="SM00325">
    <property type="entry name" value="RhoGEF"/>
    <property type="match status" value="1"/>
</dbReference>
<proteinExistence type="predicted"/>
<dbReference type="InterPro" id="IPR035899">
    <property type="entry name" value="DBL_dom_sf"/>
</dbReference>
<dbReference type="InterPro" id="IPR001331">
    <property type="entry name" value="GDS_CDC24_CS"/>
</dbReference>
<dbReference type="EMBL" id="KV923476">
    <property type="protein sequence ID" value="PIN97988.1"/>
    <property type="molecule type" value="Genomic_DNA"/>
</dbReference>
<sequence length="239" mass="27378">SADQISALCQSMQEVNQDMMDGQNDSPEPLRRPLARHLSDADRLRKVIQELVDTEKSYVKMESLFGSLPEMLDFQKIFLQTLEDGISSAADFNVLETPSQFRKLLFSLGGSFLYYADHFKLYSGFCANHIKVQKVLERARTDAAFKDFLDARNPTKQHSSTLESYLIKPVQRVLKYPLLLKELVSLTDNDSEEHYHLTEALKAMEKVASHINEMQKIYEDYGTVFDQLVAEQSGTKREV</sequence>
<dbReference type="GO" id="GO:0007264">
    <property type="term" value="P:small GTPase-mediated signal transduction"/>
    <property type="evidence" value="ECO:0007669"/>
    <property type="project" value="InterPro"/>
</dbReference>
<protein>
    <recommendedName>
        <fullName evidence="1">DH domain-containing protein</fullName>
    </recommendedName>
</protein>
<feature type="domain" description="DH" evidence="1">
    <location>
        <begin position="11"/>
        <end position="214"/>
    </location>
</feature>
<evidence type="ECO:0000313" key="2">
    <source>
        <dbReference type="EMBL" id="PIN97988.1"/>
    </source>
</evidence>
<dbReference type="Pfam" id="PF00621">
    <property type="entry name" value="RhoGEF"/>
    <property type="match status" value="1"/>
</dbReference>
<evidence type="ECO:0000259" key="1">
    <source>
        <dbReference type="PROSITE" id="PS50010"/>
    </source>
</evidence>
<dbReference type="PANTHER" id="PTHR46001">
    <property type="entry name" value="TIAM (MAMMALIAN TUMOR INVASION AND METASTASIS FACTOR) HOMOLOG"/>
    <property type="match status" value="1"/>
</dbReference>
<dbReference type="PANTHER" id="PTHR46001:SF5">
    <property type="entry name" value="RHO GUANINE NUCLEOTIDE EXCHANGE FACTOR TIAM2"/>
    <property type="match status" value="1"/>
</dbReference>
<name>A0A2G9P3U9_AQUCT</name>
<dbReference type="InterPro" id="IPR000219">
    <property type="entry name" value="DH_dom"/>
</dbReference>
<dbReference type="PROSITE" id="PS00741">
    <property type="entry name" value="DH_1"/>
    <property type="match status" value="1"/>
</dbReference>
<reference evidence="2" key="1">
    <citation type="submission" date="2017-08" db="EMBL/GenBank/DDBJ databases">
        <title>Assembly of the North American Bullfrog Genome.</title>
        <authorList>
            <person name="Warren R.L."/>
            <person name="Vandervalk B.P."/>
            <person name="Kucuk E."/>
            <person name="Birol I."/>
            <person name="Helbing C."/>
            <person name="Pandoh P."/>
            <person name="Behsaz B."/>
            <person name="Mohamadi H."/>
            <person name="Chu J."/>
            <person name="Jackman S."/>
            <person name="Hammond S.A."/>
            <person name="Veldhoen N."/>
            <person name="Kirk H."/>
            <person name="Zhao Y."/>
            <person name="Coope R."/>
            <person name="Pleasance S."/>
            <person name="Moore R."/>
            <person name="Holt R."/>
        </authorList>
    </citation>
    <scope>NUCLEOTIDE SEQUENCE</scope>
    <source>
        <strain evidence="2">Bruno</strain>
        <tissue evidence="2">Liver</tissue>
    </source>
</reference>